<sequence length="135" mass="14280">MALGARLAAVRRVRPGFKAPLFAGTLALSNAARLQSIALALPNLSRRTRCNVSHTPEACQSRSRRQQVIPDPQPISRGGISHGMPLLKTNRMPVSTARSSTGGRPPFGRGGRDGNSGATTAHSSSLTRGFAMPLR</sequence>
<name>W9GQL0_9PROT</name>
<dbReference type="AlphaFoldDB" id="W9GQL0"/>
<gene>
    <name evidence="2" type="ORF">N825_29880</name>
</gene>
<evidence type="ECO:0000313" key="3">
    <source>
        <dbReference type="Proteomes" id="UP000019486"/>
    </source>
</evidence>
<keyword evidence="3" id="KW-1185">Reference proteome</keyword>
<dbReference type="Proteomes" id="UP000019486">
    <property type="component" value="Unassembled WGS sequence"/>
</dbReference>
<protein>
    <submittedName>
        <fullName evidence="2">Uncharacterized protein</fullName>
    </submittedName>
</protein>
<feature type="compositionally biased region" description="Polar residues" evidence="1">
    <location>
        <begin position="52"/>
        <end position="61"/>
    </location>
</feature>
<dbReference type="STRING" id="1385369.N825_29880"/>
<evidence type="ECO:0000313" key="2">
    <source>
        <dbReference type="EMBL" id="EWY36155.1"/>
    </source>
</evidence>
<organism evidence="2 3">
    <name type="scientific">Skermanella stibiiresistens SB22</name>
    <dbReference type="NCBI Taxonomy" id="1385369"/>
    <lineage>
        <taxon>Bacteria</taxon>
        <taxon>Pseudomonadati</taxon>
        <taxon>Pseudomonadota</taxon>
        <taxon>Alphaproteobacteria</taxon>
        <taxon>Rhodospirillales</taxon>
        <taxon>Azospirillaceae</taxon>
        <taxon>Skermanella</taxon>
    </lineage>
</organism>
<evidence type="ECO:0000256" key="1">
    <source>
        <dbReference type="SAM" id="MobiDB-lite"/>
    </source>
</evidence>
<feature type="compositionally biased region" description="Polar residues" evidence="1">
    <location>
        <begin position="116"/>
        <end position="127"/>
    </location>
</feature>
<accession>W9GQL0</accession>
<feature type="region of interest" description="Disordered" evidence="1">
    <location>
        <begin position="52"/>
        <end position="135"/>
    </location>
</feature>
<dbReference type="EMBL" id="AVFL01000051">
    <property type="protein sequence ID" value="EWY36155.1"/>
    <property type="molecule type" value="Genomic_DNA"/>
</dbReference>
<comment type="caution">
    <text evidence="2">The sequence shown here is derived from an EMBL/GenBank/DDBJ whole genome shotgun (WGS) entry which is preliminary data.</text>
</comment>
<feature type="compositionally biased region" description="Polar residues" evidence="1">
    <location>
        <begin position="92"/>
        <end position="101"/>
    </location>
</feature>
<reference evidence="2 3" key="1">
    <citation type="submission" date="2013-08" db="EMBL/GenBank/DDBJ databases">
        <title>The genome sequence of Skermanella stibiiresistens.</title>
        <authorList>
            <person name="Zhu W."/>
            <person name="Wang G."/>
        </authorList>
    </citation>
    <scope>NUCLEOTIDE SEQUENCE [LARGE SCALE GENOMIC DNA]</scope>
    <source>
        <strain evidence="2 3">SB22</strain>
    </source>
</reference>
<proteinExistence type="predicted"/>